<accession>A0A2J6RE13</accession>
<dbReference type="PANTHER" id="PTHR11261:SF3">
    <property type="entry name" value="RETINOL-BINDING PROTEIN 3"/>
    <property type="match status" value="1"/>
</dbReference>
<dbReference type="PANTHER" id="PTHR11261">
    <property type="entry name" value="INTERPHOTORECEPTOR RETINOID-BINDING PROTEIN"/>
    <property type="match status" value="1"/>
</dbReference>
<sequence length="521" mass="58496">MKLTVVSPLLFGFLSITQARSITKEQHSVPALSNTAVSHKFSDWLSAFNTANETTIVDFYETHYNLSNVDVDVETNNTTHLAMLFSEPIQLVWMANWTGGFEFVDVEPGSEHSDTSITVLLKQKTHPGYFRAKMEIDDEQPGQPITKLDLEPCTTPLRVIPMDHPNRTLYEKGLQPLTPTLREKLIQNIVTVLREQYIYPQQAEEKIAILESNLKSGKYDTIINSNDLMPRLGADITNISTMGSRTYEQIFIAYHEPYNLHLNSDAEIQVETNWLEEYFGHTGYGFGNVSLNTEDLPGRIVASLPITHLFSIEEPTVLEAATRAMNSVSDADVLILDLRNNFGMSAATAAFVLSYLFDEQRALTTLLDRDGNVQNTTSTMSIEELRARGVVYERIFGGSKPVYVLANNNTMNEAELIAYTVQKYGRGVVIGEQEATGGWASPQAVRFPLCEEEFGEGWWSMYLQTSRLVHVATGTNWEDVGVKSDVVVEETGEEEHCHHKGRLAAIEMEKKKGIVVQDELR</sequence>
<dbReference type="SUPFAM" id="SSF52096">
    <property type="entry name" value="ClpP/crotonase"/>
    <property type="match status" value="1"/>
</dbReference>
<keyword evidence="4" id="KW-1185">Reference proteome</keyword>
<gene>
    <name evidence="3" type="ORF">L207DRAFT_515273</name>
</gene>
<dbReference type="GO" id="GO:0008236">
    <property type="term" value="F:serine-type peptidase activity"/>
    <property type="evidence" value="ECO:0007669"/>
    <property type="project" value="InterPro"/>
</dbReference>
<dbReference type="Gene3D" id="3.90.226.10">
    <property type="entry name" value="2-enoyl-CoA Hydratase, Chain A, domain 1"/>
    <property type="match status" value="1"/>
</dbReference>
<evidence type="ECO:0000313" key="3">
    <source>
        <dbReference type="EMBL" id="PMD36754.1"/>
    </source>
</evidence>
<proteinExistence type="predicted"/>
<dbReference type="Gene3D" id="3.30.750.44">
    <property type="match status" value="1"/>
</dbReference>
<evidence type="ECO:0000313" key="4">
    <source>
        <dbReference type="Proteomes" id="UP000235786"/>
    </source>
</evidence>
<feature type="chain" id="PRO_5014402864" evidence="1">
    <location>
        <begin position="20"/>
        <end position="521"/>
    </location>
</feature>
<dbReference type="InterPro" id="IPR005151">
    <property type="entry name" value="Tail-specific_protease"/>
</dbReference>
<evidence type="ECO:0000256" key="1">
    <source>
        <dbReference type="SAM" id="SignalP"/>
    </source>
</evidence>
<dbReference type="OrthoDB" id="10268064at2759"/>
<name>A0A2J6RE13_HYAVF</name>
<dbReference type="SMART" id="SM00245">
    <property type="entry name" value="TSPc"/>
    <property type="match status" value="1"/>
</dbReference>
<feature type="signal peptide" evidence="1">
    <location>
        <begin position="1"/>
        <end position="19"/>
    </location>
</feature>
<protein>
    <submittedName>
        <fullName evidence="3">ClpP/crotonase</fullName>
    </submittedName>
</protein>
<dbReference type="Pfam" id="PF03572">
    <property type="entry name" value="Peptidase_S41"/>
    <property type="match status" value="1"/>
</dbReference>
<dbReference type="InterPro" id="IPR029045">
    <property type="entry name" value="ClpP/crotonase-like_dom_sf"/>
</dbReference>
<dbReference type="GO" id="GO:0006508">
    <property type="term" value="P:proteolysis"/>
    <property type="evidence" value="ECO:0007669"/>
    <property type="project" value="InterPro"/>
</dbReference>
<feature type="domain" description="Tail specific protease" evidence="2">
    <location>
        <begin position="263"/>
        <end position="489"/>
    </location>
</feature>
<evidence type="ECO:0000259" key="2">
    <source>
        <dbReference type="SMART" id="SM00245"/>
    </source>
</evidence>
<organism evidence="3 4">
    <name type="scientific">Hyaloscypha variabilis (strain UAMH 11265 / GT02V1 / F)</name>
    <name type="common">Meliniomyces variabilis</name>
    <dbReference type="NCBI Taxonomy" id="1149755"/>
    <lineage>
        <taxon>Eukaryota</taxon>
        <taxon>Fungi</taxon>
        <taxon>Dikarya</taxon>
        <taxon>Ascomycota</taxon>
        <taxon>Pezizomycotina</taxon>
        <taxon>Leotiomycetes</taxon>
        <taxon>Helotiales</taxon>
        <taxon>Hyaloscyphaceae</taxon>
        <taxon>Hyaloscypha</taxon>
        <taxon>Hyaloscypha variabilis</taxon>
    </lineage>
</organism>
<keyword evidence="1" id="KW-0732">Signal</keyword>
<dbReference type="AlphaFoldDB" id="A0A2J6RE13"/>
<dbReference type="Proteomes" id="UP000235786">
    <property type="component" value="Unassembled WGS sequence"/>
</dbReference>
<reference evidence="3 4" key="1">
    <citation type="submission" date="2016-04" db="EMBL/GenBank/DDBJ databases">
        <title>A degradative enzymes factory behind the ericoid mycorrhizal symbiosis.</title>
        <authorList>
            <consortium name="DOE Joint Genome Institute"/>
            <person name="Martino E."/>
            <person name="Morin E."/>
            <person name="Grelet G."/>
            <person name="Kuo A."/>
            <person name="Kohler A."/>
            <person name="Daghino S."/>
            <person name="Barry K."/>
            <person name="Choi C."/>
            <person name="Cichocki N."/>
            <person name="Clum A."/>
            <person name="Copeland A."/>
            <person name="Hainaut M."/>
            <person name="Haridas S."/>
            <person name="Labutti K."/>
            <person name="Lindquist E."/>
            <person name="Lipzen A."/>
            <person name="Khouja H.-R."/>
            <person name="Murat C."/>
            <person name="Ohm R."/>
            <person name="Olson A."/>
            <person name="Spatafora J."/>
            <person name="Veneault-Fourrey C."/>
            <person name="Henrissat B."/>
            <person name="Grigoriev I."/>
            <person name="Martin F."/>
            <person name="Perotto S."/>
        </authorList>
    </citation>
    <scope>NUCLEOTIDE SEQUENCE [LARGE SCALE GENOMIC DNA]</scope>
    <source>
        <strain evidence="3 4">F</strain>
    </source>
</reference>
<dbReference type="EMBL" id="KZ613950">
    <property type="protein sequence ID" value="PMD36754.1"/>
    <property type="molecule type" value="Genomic_DNA"/>
</dbReference>